<keyword evidence="1" id="KW-0472">Membrane</keyword>
<evidence type="ECO:0000313" key="2">
    <source>
        <dbReference type="EMBL" id="KRX07461.1"/>
    </source>
</evidence>
<sequence>MQNQQEIENLQTKMLASTVEIQNLDKDKNFGIVIITKFIVHVILTYFTYINDFKFTLFLTQKKKDQRLKEQVINNIDDFSTIDKNVNKLKILLPNSDLQNNDLESLRIIFCQIKNILQLDIDFSGSRISDTGVDSICQGVLYMNSLKNFDFKLRLQNF</sequence>
<evidence type="ECO:0000313" key="3">
    <source>
        <dbReference type="Proteomes" id="UP000054937"/>
    </source>
</evidence>
<keyword evidence="3" id="KW-1185">Reference proteome</keyword>
<proteinExistence type="predicted"/>
<evidence type="ECO:0000256" key="1">
    <source>
        <dbReference type="SAM" id="Phobius"/>
    </source>
</evidence>
<comment type="caution">
    <text evidence="2">The sequence shown here is derived from an EMBL/GenBank/DDBJ whole genome shotgun (WGS) entry which is preliminary data.</text>
</comment>
<gene>
    <name evidence="2" type="ORF">PPERSA_11010</name>
</gene>
<accession>A0A0V0QZY9</accession>
<keyword evidence="1" id="KW-1133">Transmembrane helix</keyword>
<dbReference type="Proteomes" id="UP000054937">
    <property type="component" value="Unassembled WGS sequence"/>
</dbReference>
<feature type="transmembrane region" description="Helical" evidence="1">
    <location>
        <begin position="30"/>
        <end position="49"/>
    </location>
</feature>
<organism evidence="2 3">
    <name type="scientific">Pseudocohnilembus persalinus</name>
    <name type="common">Ciliate</name>
    <dbReference type="NCBI Taxonomy" id="266149"/>
    <lineage>
        <taxon>Eukaryota</taxon>
        <taxon>Sar</taxon>
        <taxon>Alveolata</taxon>
        <taxon>Ciliophora</taxon>
        <taxon>Intramacronucleata</taxon>
        <taxon>Oligohymenophorea</taxon>
        <taxon>Scuticociliatia</taxon>
        <taxon>Philasterida</taxon>
        <taxon>Pseudocohnilembidae</taxon>
        <taxon>Pseudocohnilembus</taxon>
    </lineage>
</organism>
<reference evidence="2 3" key="1">
    <citation type="journal article" date="2015" name="Sci. Rep.">
        <title>Genome of the facultative scuticociliatosis pathogen Pseudocohnilembus persalinus provides insight into its virulence through horizontal gene transfer.</title>
        <authorList>
            <person name="Xiong J."/>
            <person name="Wang G."/>
            <person name="Cheng J."/>
            <person name="Tian M."/>
            <person name="Pan X."/>
            <person name="Warren A."/>
            <person name="Jiang C."/>
            <person name="Yuan D."/>
            <person name="Miao W."/>
        </authorList>
    </citation>
    <scope>NUCLEOTIDE SEQUENCE [LARGE SCALE GENOMIC DNA]</scope>
    <source>
        <strain evidence="2">36N120E</strain>
    </source>
</reference>
<keyword evidence="1" id="KW-0812">Transmembrane</keyword>
<dbReference type="EMBL" id="LDAU01000082">
    <property type="protein sequence ID" value="KRX07461.1"/>
    <property type="molecule type" value="Genomic_DNA"/>
</dbReference>
<evidence type="ECO:0008006" key="4">
    <source>
        <dbReference type="Google" id="ProtNLM"/>
    </source>
</evidence>
<dbReference type="AlphaFoldDB" id="A0A0V0QZY9"/>
<protein>
    <recommendedName>
        <fullName evidence="4">Transmembrane protein</fullName>
    </recommendedName>
</protein>
<name>A0A0V0QZY9_PSEPJ</name>
<dbReference type="InParanoid" id="A0A0V0QZY9"/>